<evidence type="ECO:0000259" key="10">
    <source>
        <dbReference type="Pfam" id="PF00697"/>
    </source>
</evidence>
<dbReference type="InterPro" id="IPR013785">
    <property type="entry name" value="Aldolase_TIM"/>
</dbReference>
<keyword evidence="12" id="KW-1185">Reference proteome</keyword>
<dbReference type="InterPro" id="IPR001240">
    <property type="entry name" value="PRAI_dom"/>
</dbReference>
<evidence type="ECO:0000256" key="2">
    <source>
        <dbReference type="ARBA" id="ARBA00004664"/>
    </source>
</evidence>
<dbReference type="NCBIfam" id="NF002295">
    <property type="entry name" value="PRK01222.1-1"/>
    <property type="match status" value="1"/>
</dbReference>
<sequence>MAIEIKICGLKTPETLEAALAAGADMVGAVFFAPSPRHLDLATAAALMARARGRAQVVALTVDADDAALDDIVAAVDPQALQLHGRETAERVAAIRARFGRPVWKAIGIAGREDLARLPDYAAVADRLLLDAKAPKGAALPGGNGVPFDWNLLAGLDLAKPFMLSGGLTPENVGHALALTRARGVDVSSGVESAPGVKDPARIAAFVRAARAFETAAGSRASALPAEQTSLAP</sequence>
<evidence type="ECO:0000313" key="12">
    <source>
        <dbReference type="Proteomes" id="UP001597299"/>
    </source>
</evidence>
<dbReference type="EMBL" id="JBHUHD010000001">
    <property type="protein sequence ID" value="MFD2140002.1"/>
    <property type="molecule type" value="Genomic_DNA"/>
</dbReference>
<comment type="similarity">
    <text evidence="9">Belongs to the TrpF family.</text>
</comment>
<organism evidence="11 12">
    <name type="scientific">Ancylobacter oerskovii</name>
    <dbReference type="NCBI Taxonomy" id="459519"/>
    <lineage>
        <taxon>Bacteria</taxon>
        <taxon>Pseudomonadati</taxon>
        <taxon>Pseudomonadota</taxon>
        <taxon>Alphaproteobacteria</taxon>
        <taxon>Hyphomicrobiales</taxon>
        <taxon>Xanthobacteraceae</taxon>
        <taxon>Ancylobacter</taxon>
    </lineage>
</organism>
<dbReference type="GO" id="GO:0004640">
    <property type="term" value="F:phosphoribosylanthranilate isomerase activity"/>
    <property type="evidence" value="ECO:0007669"/>
    <property type="project" value="UniProtKB-EC"/>
</dbReference>
<protein>
    <recommendedName>
        <fullName evidence="4 9">N-(5'-phosphoribosyl)anthranilate isomerase</fullName>
        <shortName evidence="9">PRAI</shortName>
        <ecNumber evidence="3 9">5.3.1.24</ecNumber>
    </recommendedName>
</protein>
<dbReference type="RefSeq" id="WP_213353313.1">
    <property type="nucleotide sequence ID" value="NZ_JAHBGB010000033.1"/>
</dbReference>
<dbReference type="EC" id="5.3.1.24" evidence="3 9"/>
<reference evidence="12" key="1">
    <citation type="journal article" date="2019" name="Int. J. Syst. Evol. Microbiol.">
        <title>The Global Catalogue of Microorganisms (GCM) 10K type strain sequencing project: providing services to taxonomists for standard genome sequencing and annotation.</title>
        <authorList>
            <consortium name="The Broad Institute Genomics Platform"/>
            <consortium name="The Broad Institute Genome Sequencing Center for Infectious Disease"/>
            <person name="Wu L."/>
            <person name="Ma J."/>
        </authorList>
    </citation>
    <scope>NUCLEOTIDE SEQUENCE [LARGE SCALE GENOMIC DNA]</scope>
    <source>
        <strain evidence="12">CCM 7435</strain>
    </source>
</reference>
<dbReference type="Proteomes" id="UP001597299">
    <property type="component" value="Unassembled WGS sequence"/>
</dbReference>
<dbReference type="Pfam" id="PF00697">
    <property type="entry name" value="PRAI"/>
    <property type="match status" value="1"/>
</dbReference>
<dbReference type="CDD" id="cd00405">
    <property type="entry name" value="PRAI"/>
    <property type="match status" value="1"/>
</dbReference>
<evidence type="ECO:0000256" key="9">
    <source>
        <dbReference type="HAMAP-Rule" id="MF_00135"/>
    </source>
</evidence>
<dbReference type="PANTHER" id="PTHR42894">
    <property type="entry name" value="N-(5'-PHOSPHORIBOSYL)ANTHRANILATE ISOMERASE"/>
    <property type="match status" value="1"/>
</dbReference>
<dbReference type="InterPro" id="IPR044643">
    <property type="entry name" value="TrpF_fam"/>
</dbReference>
<dbReference type="PANTHER" id="PTHR42894:SF1">
    <property type="entry name" value="N-(5'-PHOSPHORIBOSYL)ANTHRANILATE ISOMERASE"/>
    <property type="match status" value="1"/>
</dbReference>
<evidence type="ECO:0000256" key="4">
    <source>
        <dbReference type="ARBA" id="ARBA00022272"/>
    </source>
</evidence>
<evidence type="ECO:0000256" key="1">
    <source>
        <dbReference type="ARBA" id="ARBA00001164"/>
    </source>
</evidence>
<dbReference type="SUPFAM" id="SSF51366">
    <property type="entry name" value="Ribulose-phoshate binding barrel"/>
    <property type="match status" value="1"/>
</dbReference>
<proteinExistence type="inferred from homology"/>
<comment type="catalytic activity">
    <reaction evidence="1 9">
        <text>N-(5-phospho-beta-D-ribosyl)anthranilate = 1-(2-carboxyphenylamino)-1-deoxy-D-ribulose 5-phosphate</text>
        <dbReference type="Rhea" id="RHEA:21540"/>
        <dbReference type="ChEBI" id="CHEBI:18277"/>
        <dbReference type="ChEBI" id="CHEBI:58613"/>
        <dbReference type="EC" id="5.3.1.24"/>
    </reaction>
</comment>
<dbReference type="HAMAP" id="MF_00135">
    <property type="entry name" value="PRAI"/>
    <property type="match status" value="1"/>
</dbReference>
<evidence type="ECO:0000256" key="5">
    <source>
        <dbReference type="ARBA" id="ARBA00022605"/>
    </source>
</evidence>
<evidence type="ECO:0000313" key="11">
    <source>
        <dbReference type="EMBL" id="MFD2140002.1"/>
    </source>
</evidence>
<comment type="caution">
    <text evidence="11">The sequence shown here is derived from an EMBL/GenBank/DDBJ whole genome shotgun (WGS) entry which is preliminary data.</text>
</comment>
<evidence type="ECO:0000256" key="3">
    <source>
        <dbReference type="ARBA" id="ARBA00012572"/>
    </source>
</evidence>
<name>A0ABW4YUF9_9HYPH</name>
<gene>
    <name evidence="9" type="primary">trpF</name>
    <name evidence="11" type="ORF">ACFSNC_06305</name>
</gene>
<keyword evidence="7 9" id="KW-0057">Aromatic amino acid biosynthesis</keyword>
<feature type="domain" description="N-(5'phosphoribosyl) anthranilate isomerase (PRAI)" evidence="10">
    <location>
        <begin position="5"/>
        <end position="208"/>
    </location>
</feature>
<keyword evidence="6 9" id="KW-0822">Tryptophan biosynthesis</keyword>
<keyword evidence="5 9" id="KW-0028">Amino-acid biosynthesis</keyword>
<dbReference type="InterPro" id="IPR011060">
    <property type="entry name" value="RibuloseP-bd_barrel"/>
</dbReference>
<dbReference type="Gene3D" id="3.20.20.70">
    <property type="entry name" value="Aldolase class I"/>
    <property type="match status" value="1"/>
</dbReference>
<keyword evidence="8 9" id="KW-0413">Isomerase</keyword>
<evidence type="ECO:0000256" key="7">
    <source>
        <dbReference type="ARBA" id="ARBA00023141"/>
    </source>
</evidence>
<evidence type="ECO:0000256" key="8">
    <source>
        <dbReference type="ARBA" id="ARBA00023235"/>
    </source>
</evidence>
<evidence type="ECO:0000256" key="6">
    <source>
        <dbReference type="ARBA" id="ARBA00022822"/>
    </source>
</evidence>
<accession>A0ABW4YUF9</accession>
<comment type="pathway">
    <text evidence="2 9">Amino-acid biosynthesis; L-tryptophan biosynthesis; L-tryptophan from chorismate: step 3/5.</text>
</comment>